<protein>
    <recommendedName>
        <fullName evidence="2">Serine aminopeptidase S33 domain-containing protein</fullName>
    </recommendedName>
</protein>
<proteinExistence type="predicted"/>
<name>A0A382VM59_9ZZZZ</name>
<dbReference type="SUPFAM" id="SSF53474">
    <property type="entry name" value="alpha/beta-Hydrolases"/>
    <property type="match status" value="1"/>
</dbReference>
<organism evidence="1">
    <name type="scientific">marine metagenome</name>
    <dbReference type="NCBI Taxonomy" id="408172"/>
    <lineage>
        <taxon>unclassified sequences</taxon>
        <taxon>metagenomes</taxon>
        <taxon>ecological metagenomes</taxon>
    </lineage>
</organism>
<accession>A0A382VM59</accession>
<sequence length="176" mass="19179">MGGGIGYQLGIAHAQRLEKLILVAPIPAGGIRADSAMFEAAKALRQSTHARQEMIAQRMKVRLRATEASIELSVDRALSVSEGHHQDSWHSMREFDVVEMLPQLTTPTLIIAGAADGLCTANVNDWQQLPNATLHVFSRVGHGVPRDVPDEFSAVLDDFMEYGVVNARTQQAKSGH</sequence>
<reference evidence="1" key="1">
    <citation type="submission" date="2018-05" db="EMBL/GenBank/DDBJ databases">
        <authorList>
            <person name="Lanie J.A."/>
            <person name="Ng W.-L."/>
            <person name="Kazmierczak K.M."/>
            <person name="Andrzejewski T.M."/>
            <person name="Davidsen T.M."/>
            <person name="Wayne K.J."/>
            <person name="Tettelin H."/>
            <person name="Glass J.I."/>
            <person name="Rusch D."/>
            <person name="Podicherti R."/>
            <person name="Tsui H.-C.T."/>
            <person name="Winkler M.E."/>
        </authorList>
    </citation>
    <scope>NUCLEOTIDE SEQUENCE</scope>
</reference>
<evidence type="ECO:0000313" key="1">
    <source>
        <dbReference type="EMBL" id="SVD47619.1"/>
    </source>
</evidence>
<dbReference type="InterPro" id="IPR029058">
    <property type="entry name" value="AB_hydrolase_fold"/>
</dbReference>
<dbReference type="EMBL" id="UINC01153091">
    <property type="protein sequence ID" value="SVD47619.1"/>
    <property type="molecule type" value="Genomic_DNA"/>
</dbReference>
<dbReference type="Gene3D" id="3.40.50.1820">
    <property type="entry name" value="alpha/beta hydrolase"/>
    <property type="match status" value="1"/>
</dbReference>
<dbReference type="AlphaFoldDB" id="A0A382VM59"/>
<gene>
    <name evidence="1" type="ORF">METZ01_LOCUS400473</name>
</gene>
<evidence type="ECO:0008006" key="2">
    <source>
        <dbReference type="Google" id="ProtNLM"/>
    </source>
</evidence>